<reference evidence="1" key="1">
    <citation type="journal article" date="2015" name="Nature">
        <title>Complex archaea that bridge the gap between prokaryotes and eukaryotes.</title>
        <authorList>
            <person name="Spang A."/>
            <person name="Saw J.H."/>
            <person name="Jorgensen S.L."/>
            <person name="Zaremba-Niedzwiedzka K."/>
            <person name="Martijn J."/>
            <person name="Lind A.E."/>
            <person name="van Eijk R."/>
            <person name="Schleper C."/>
            <person name="Guy L."/>
            <person name="Ettema T.J."/>
        </authorList>
    </citation>
    <scope>NUCLEOTIDE SEQUENCE</scope>
</reference>
<evidence type="ECO:0000313" key="1">
    <source>
        <dbReference type="EMBL" id="KKN24037.1"/>
    </source>
</evidence>
<comment type="caution">
    <text evidence="1">The sequence shown here is derived from an EMBL/GenBank/DDBJ whole genome shotgun (WGS) entry which is preliminary data.</text>
</comment>
<proteinExistence type="predicted"/>
<dbReference type="AlphaFoldDB" id="A0A0F9PHQ9"/>
<name>A0A0F9PHQ9_9ZZZZ</name>
<sequence>MFNLIVNGGGWGENRDTFPLGRTFEYTSEELIARFKPNGILDFKSIQNLPTLFMEESWGFESQYARVGRIIEISESGGTISLEYYYDPEIAPIPNQTLARIARELEIADFEFSRTHWAIKSQDLFRVLLRHTNSKRKQPKVFTLCDPEQVEPLLISAMMPFSPQFDIVYSALQQISGQYNLKCRRADDIWENPAVMQDVISLIDKSRIVICDCTGRNPNVFYETGIAHALGKEVILITQSESDIPFDLRHLRYVAYLNNNEGLQNLKLKLGQRISSLVGA</sequence>
<protein>
    <submittedName>
        <fullName evidence="1">Uncharacterized protein</fullName>
    </submittedName>
</protein>
<accession>A0A0F9PHQ9</accession>
<organism evidence="1">
    <name type="scientific">marine sediment metagenome</name>
    <dbReference type="NCBI Taxonomy" id="412755"/>
    <lineage>
        <taxon>unclassified sequences</taxon>
        <taxon>metagenomes</taxon>
        <taxon>ecological metagenomes</taxon>
    </lineage>
</organism>
<dbReference type="Gene3D" id="3.40.50.450">
    <property type="match status" value="1"/>
</dbReference>
<gene>
    <name evidence="1" type="ORF">LCGC14_0898870</name>
</gene>
<dbReference type="EMBL" id="LAZR01002914">
    <property type="protein sequence ID" value="KKN24037.1"/>
    <property type="molecule type" value="Genomic_DNA"/>
</dbReference>
<dbReference type="SUPFAM" id="SSF52309">
    <property type="entry name" value="N-(deoxy)ribosyltransferase-like"/>
    <property type="match status" value="1"/>
</dbReference>